<protein>
    <submittedName>
        <fullName evidence="1">Uncharacterized protein</fullName>
    </submittedName>
</protein>
<dbReference type="AlphaFoldDB" id="A0AAD6MQN3"/>
<reference evidence="1" key="1">
    <citation type="journal article" date="2023" name="Mol. Ecol. Resour.">
        <title>Chromosome-level genome assembly of a triploid poplar Populus alba 'Berolinensis'.</title>
        <authorList>
            <person name="Chen S."/>
            <person name="Yu Y."/>
            <person name="Wang X."/>
            <person name="Wang S."/>
            <person name="Zhang T."/>
            <person name="Zhou Y."/>
            <person name="He R."/>
            <person name="Meng N."/>
            <person name="Wang Y."/>
            <person name="Liu W."/>
            <person name="Liu Z."/>
            <person name="Liu J."/>
            <person name="Guo Q."/>
            <person name="Huang H."/>
            <person name="Sederoff R.R."/>
            <person name="Wang G."/>
            <person name="Qu G."/>
            <person name="Chen S."/>
        </authorList>
    </citation>
    <scope>NUCLEOTIDE SEQUENCE</scope>
    <source>
        <strain evidence="1">SC-2020</strain>
    </source>
</reference>
<evidence type="ECO:0000313" key="2">
    <source>
        <dbReference type="Proteomes" id="UP001164929"/>
    </source>
</evidence>
<gene>
    <name evidence="1" type="ORF">NC653_021746</name>
</gene>
<dbReference type="Proteomes" id="UP001164929">
    <property type="component" value="Chromosome 8"/>
</dbReference>
<comment type="caution">
    <text evidence="1">The sequence shown here is derived from an EMBL/GenBank/DDBJ whole genome shotgun (WGS) entry which is preliminary data.</text>
</comment>
<dbReference type="EMBL" id="JAQIZT010000008">
    <property type="protein sequence ID" value="KAJ6988937.1"/>
    <property type="molecule type" value="Genomic_DNA"/>
</dbReference>
<organism evidence="1 2">
    <name type="scientific">Populus alba x Populus x berolinensis</name>
    <dbReference type="NCBI Taxonomy" id="444605"/>
    <lineage>
        <taxon>Eukaryota</taxon>
        <taxon>Viridiplantae</taxon>
        <taxon>Streptophyta</taxon>
        <taxon>Embryophyta</taxon>
        <taxon>Tracheophyta</taxon>
        <taxon>Spermatophyta</taxon>
        <taxon>Magnoliopsida</taxon>
        <taxon>eudicotyledons</taxon>
        <taxon>Gunneridae</taxon>
        <taxon>Pentapetalae</taxon>
        <taxon>rosids</taxon>
        <taxon>fabids</taxon>
        <taxon>Malpighiales</taxon>
        <taxon>Salicaceae</taxon>
        <taxon>Saliceae</taxon>
        <taxon>Populus</taxon>
    </lineage>
</organism>
<proteinExistence type="predicted"/>
<name>A0AAD6MQN3_9ROSI</name>
<keyword evidence="2" id="KW-1185">Reference proteome</keyword>
<sequence>MSAWQYGPEKEIGPTRNAYSAGTIIVDAATLQAAAHAAWNACVAPIAARTVECGANNSRDMAGGDGWGFKEEEMLELYVEELLVLVPFLLVQEEVMLELYVEELLVLVLQYGVGDGCCDGFSLSSWLEKRGLTCSASNACLS</sequence>
<accession>A0AAD6MQN3</accession>
<evidence type="ECO:0000313" key="1">
    <source>
        <dbReference type="EMBL" id="KAJ6988937.1"/>
    </source>
</evidence>